<feature type="coiled-coil region" evidence="1">
    <location>
        <begin position="121"/>
        <end position="148"/>
    </location>
</feature>
<accession>A0A1N6F0P6</accession>
<evidence type="ECO:0000313" key="3">
    <source>
        <dbReference type="EMBL" id="SIN88796.1"/>
    </source>
</evidence>
<reference evidence="4" key="1">
    <citation type="submission" date="2016-11" db="EMBL/GenBank/DDBJ databases">
        <authorList>
            <person name="Varghese N."/>
            <person name="Submissions S."/>
        </authorList>
    </citation>
    <scope>NUCLEOTIDE SEQUENCE [LARGE SCALE GENOMIC DNA]</scope>
    <source>
        <strain evidence="4">DSM 27623</strain>
    </source>
</reference>
<dbReference type="STRING" id="1416779.SAMN05444409_0969"/>
<evidence type="ECO:0000256" key="1">
    <source>
        <dbReference type="SAM" id="Coils"/>
    </source>
</evidence>
<feature type="domain" description="PIN like" evidence="2">
    <location>
        <begin position="37"/>
        <end position="253"/>
    </location>
</feature>
<evidence type="ECO:0000259" key="2">
    <source>
        <dbReference type="Pfam" id="PF18476"/>
    </source>
</evidence>
<dbReference type="Pfam" id="PF18476">
    <property type="entry name" value="PIN_8"/>
    <property type="match status" value="1"/>
</dbReference>
<gene>
    <name evidence="3" type="ORF">SAMN05444409_0969</name>
</gene>
<keyword evidence="1" id="KW-0175">Coiled coil</keyword>
<protein>
    <recommendedName>
        <fullName evidence="2">PIN like domain-containing protein</fullName>
    </recommendedName>
</protein>
<dbReference type="Proteomes" id="UP000185207">
    <property type="component" value="Unassembled WGS sequence"/>
</dbReference>
<evidence type="ECO:0000313" key="4">
    <source>
        <dbReference type="Proteomes" id="UP000185207"/>
    </source>
</evidence>
<keyword evidence="4" id="KW-1185">Reference proteome</keyword>
<dbReference type="OrthoDB" id="9182727at2"/>
<dbReference type="EMBL" id="FSRK01000001">
    <property type="protein sequence ID" value="SIN88796.1"/>
    <property type="molecule type" value="Genomic_DNA"/>
</dbReference>
<dbReference type="AlphaFoldDB" id="A0A1N6F0P6"/>
<organism evidence="3 4">
    <name type="scientific">Epilithonimonas zeae</name>
    <dbReference type="NCBI Taxonomy" id="1416779"/>
    <lineage>
        <taxon>Bacteria</taxon>
        <taxon>Pseudomonadati</taxon>
        <taxon>Bacteroidota</taxon>
        <taxon>Flavobacteriia</taxon>
        <taxon>Flavobacteriales</taxon>
        <taxon>Weeksellaceae</taxon>
        <taxon>Chryseobacterium group</taxon>
        <taxon>Epilithonimonas</taxon>
    </lineage>
</organism>
<name>A0A1N6F0P6_9FLAO</name>
<dbReference type="RefSeq" id="WP_074233723.1">
    <property type="nucleotide sequence ID" value="NZ_FSRK01000001.1"/>
</dbReference>
<sequence length="415" mass="49371">MAEENKKHFIYKKQFPEWKSILDRKGKKTKDIIKQAVFVLDTNSLLAPYNIGKENIEEIGKIYKDLISKNRLFIPEHTLREFAKNRSLRISDLFTNIDNMLSSLPSIKRFEYPILGELKSYKNLEGTREKIIENIKDYKKHLSELKEDITNWNWTDPLTKMYQETFIEGIIITTALTEKELIEEYNQRIEDEIPPGNKDKSKENNGIGDFLIWKSILELGKKLNKDIIFISNDEKNDWLLKGNKKSISTKYELVDEYFRYTGGNNFVSINFNTFLENQGLDIDIKEVFNQLEVLFEKSIPTKYTLKNLKKISEAINLFLIYRDNDNNYIKERDFNEYVNGFKGSYKQEYFETEEWLNLADYFIVFDDLLTEISYLNNEIIYQNHRMKKDIRNDVIKMVALCNEFVKRYSNFESLI</sequence>
<dbReference type="InterPro" id="IPR041578">
    <property type="entry name" value="PIN_8"/>
</dbReference>
<proteinExistence type="predicted"/>